<dbReference type="EMBL" id="MUBC01000020">
    <property type="protein sequence ID" value="ONM43908.1"/>
    <property type="molecule type" value="Genomic_DNA"/>
</dbReference>
<organism evidence="1 2">
    <name type="scientific">Halopseudomonas pachastrellae</name>
    <dbReference type="NCBI Taxonomy" id="254161"/>
    <lineage>
        <taxon>Bacteria</taxon>
        <taxon>Pseudomonadati</taxon>
        <taxon>Pseudomonadota</taxon>
        <taxon>Gammaproteobacteria</taxon>
        <taxon>Pseudomonadales</taxon>
        <taxon>Pseudomonadaceae</taxon>
        <taxon>Halopseudomonas</taxon>
    </lineage>
</organism>
<dbReference type="Proteomes" id="UP000242847">
    <property type="component" value="Unassembled WGS sequence"/>
</dbReference>
<sequence length="63" mass="6846">MCRAGFFVAVFYVELLLSQLFAFTASQGELLAQLPLGFAVLLDLSGRPRRPLKNSSLGSSDIL</sequence>
<evidence type="ECO:0000313" key="2">
    <source>
        <dbReference type="Proteomes" id="UP000242847"/>
    </source>
</evidence>
<keyword evidence="2" id="KW-1185">Reference proteome</keyword>
<protein>
    <submittedName>
        <fullName evidence="1">Uncharacterized protein</fullName>
    </submittedName>
</protein>
<comment type="caution">
    <text evidence="1">The sequence shown here is derived from an EMBL/GenBank/DDBJ whole genome shotgun (WGS) entry which is preliminary data.</text>
</comment>
<evidence type="ECO:0000313" key="1">
    <source>
        <dbReference type="EMBL" id="ONM43908.1"/>
    </source>
</evidence>
<accession>A0A1S8DEP2</accession>
<reference evidence="1 2" key="1">
    <citation type="submission" date="2017-01" db="EMBL/GenBank/DDBJ databases">
        <title>Draft genome sequence of Pseudomonas pachastrellae type strain CCUG 46540T from a deep sea.</title>
        <authorList>
            <person name="Gomila M."/>
            <person name="Mulet M."/>
            <person name="Lalucat J."/>
            <person name="Garcia-Valdes E."/>
        </authorList>
    </citation>
    <scope>NUCLEOTIDE SEQUENCE [LARGE SCALE GENOMIC DNA]</scope>
    <source>
        <strain evidence="1 2">CCUG 46540</strain>
    </source>
</reference>
<name>A0A1S8DEP2_9GAMM</name>
<gene>
    <name evidence="1" type="ORF">BXT89_10625</name>
</gene>
<proteinExistence type="predicted"/>
<dbReference type="AlphaFoldDB" id="A0A1S8DEP2"/>